<name>A0A0F7K583_9GAMM</name>
<feature type="domain" description="Bacterial virulence protein VirB8" evidence="6">
    <location>
        <begin position="11"/>
        <end position="217"/>
    </location>
</feature>
<evidence type="ECO:0000256" key="4">
    <source>
        <dbReference type="ARBA" id="ARBA00023136"/>
    </source>
</evidence>
<dbReference type="AlphaFoldDB" id="A0A0F7K583"/>
<evidence type="ECO:0000313" key="8">
    <source>
        <dbReference type="Proteomes" id="UP000034410"/>
    </source>
</evidence>
<dbReference type="PATRIC" id="fig|1543721.4.peg.3783"/>
<dbReference type="Pfam" id="PF04335">
    <property type="entry name" value="VirB8"/>
    <property type="match status" value="1"/>
</dbReference>
<dbReference type="RefSeq" id="WP_046861486.1">
    <property type="nucleotide sequence ID" value="NZ_CP011413.1"/>
</dbReference>
<dbReference type="InterPro" id="IPR032710">
    <property type="entry name" value="NTF2-like_dom_sf"/>
</dbReference>
<evidence type="ECO:0000256" key="5">
    <source>
        <dbReference type="SAM" id="Phobius"/>
    </source>
</evidence>
<dbReference type="SUPFAM" id="SSF54427">
    <property type="entry name" value="NTF2-like"/>
    <property type="match status" value="1"/>
</dbReference>
<dbReference type="Proteomes" id="UP000034410">
    <property type="component" value="Plasmid"/>
</dbReference>
<organism evidence="7 8">
    <name type="scientific">Sedimenticola thiotaurini</name>
    <dbReference type="NCBI Taxonomy" id="1543721"/>
    <lineage>
        <taxon>Bacteria</taxon>
        <taxon>Pseudomonadati</taxon>
        <taxon>Pseudomonadota</taxon>
        <taxon>Gammaproteobacteria</taxon>
        <taxon>Chromatiales</taxon>
        <taxon>Sedimenticolaceae</taxon>
        <taxon>Sedimenticola</taxon>
    </lineage>
</organism>
<evidence type="ECO:0000313" key="7">
    <source>
        <dbReference type="EMBL" id="AKH22405.1"/>
    </source>
</evidence>
<reference evidence="7 8" key="1">
    <citation type="journal article" date="2015" name="Genome Announc.">
        <title>Complete Genome Sequence of Sedimenticola thiotaurini Strain SIP-G1, a Polyphosphate- and Polyhydroxyalkanoate-Accumulating Sulfur-Oxidizing Gammaproteobacterium Isolated from Salt Marsh Sediments.</title>
        <authorList>
            <person name="Flood B.E."/>
            <person name="Jones D.S."/>
            <person name="Bailey J.V."/>
        </authorList>
    </citation>
    <scope>NUCLEOTIDE SEQUENCE [LARGE SCALE GENOMIC DNA]</scope>
    <source>
        <strain evidence="7 8">SIP-G1</strain>
        <plasmid evidence="8">Plasmid</plasmid>
    </source>
</reference>
<dbReference type="CDD" id="cd16425">
    <property type="entry name" value="TrbF"/>
    <property type="match status" value="1"/>
</dbReference>
<gene>
    <name evidence="7" type="ORF">AAY24_18270</name>
</gene>
<dbReference type="GO" id="GO:0016020">
    <property type="term" value="C:membrane"/>
    <property type="evidence" value="ECO:0007669"/>
    <property type="project" value="UniProtKB-SubCell"/>
</dbReference>
<dbReference type="KEGG" id="seds:AAY24_18270"/>
<geneLocation type="plasmid" evidence="7">
    <name>unnamed</name>
</geneLocation>
<sequence length="226" mass="25348">MSETANPYLEARREWNERYGSYIAQAATWRMVAVVALLLAIVSVGGLIYVAGKSQFIPYLVEVDGQGRAAAVGPLTEANEQNPMVTKAMLAGFIRNWREVTADIEIQKRRIFAAYAHISQADPSFTTANEYFKANDPFERAKTETVVVEVESPLSLGKGVWQLEWVERRRDRKGKTLGKPTRYQAVLHTAHAKASRDIKRIQVNPVGLYITEFNWTEMLATAGDAQ</sequence>
<accession>A0A0F7K583</accession>
<protein>
    <recommendedName>
        <fullName evidence="6">Bacterial virulence protein VirB8 domain-containing protein</fullName>
    </recommendedName>
</protein>
<dbReference type="OrthoDB" id="9778195at2"/>
<keyword evidence="4 5" id="KW-0472">Membrane</keyword>
<keyword evidence="8" id="KW-1185">Reference proteome</keyword>
<keyword evidence="7" id="KW-0614">Plasmid</keyword>
<evidence type="ECO:0000256" key="2">
    <source>
        <dbReference type="ARBA" id="ARBA00022692"/>
    </source>
</evidence>
<comment type="subcellular location">
    <subcellularLocation>
        <location evidence="1">Membrane</location>
        <topology evidence="1">Single-pass membrane protein</topology>
    </subcellularLocation>
</comment>
<proteinExistence type="predicted"/>
<dbReference type="InterPro" id="IPR035658">
    <property type="entry name" value="TrbF"/>
</dbReference>
<dbReference type="Gene3D" id="3.10.450.230">
    <property type="entry name" value="VirB8 protein"/>
    <property type="match status" value="1"/>
</dbReference>
<dbReference type="EMBL" id="CP011413">
    <property type="protein sequence ID" value="AKH22405.1"/>
    <property type="molecule type" value="Genomic_DNA"/>
</dbReference>
<keyword evidence="2 5" id="KW-0812">Transmembrane</keyword>
<dbReference type="InterPro" id="IPR007430">
    <property type="entry name" value="VirB8"/>
</dbReference>
<keyword evidence="3 5" id="KW-1133">Transmembrane helix</keyword>
<feature type="transmembrane region" description="Helical" evidence="5">
    <location>
        <begin position="27"/>
        <end position="50"/>
    </location>
</feature>
<evidence type="ECO:0000259" key="6">
    <source>
        <dbReference type="Pfam" id="PF04335"/>
    </source>
</evidence>
<evidence type="ECO:0000256" key="1">
    <source>
        <dbReference type="ARBA" id="ARBA00004167"/>
    </source>
</evidence>
<evidence type="ECO:0000256" key="3">
    <source>
        <dbReference type="ARBA" id="ARBA00022989"/>
    </source>
</evidence>